<accession>A0A3B6H4Y5</accession>
<dbReference type="EnsemblPlants" id="TraesCS3D02G449000.1">
    <property type="protein sequence ID" value="TraesCS3D02G449000.1"/>
    <property type="gene ID" value="TraesCS3D02G449000"/>
</dbReference>
<feature type="region of interest" description="Disordered" evidence="4">
    <location>
        <begin position="240"/>
        <end position="278"/>
    </location>
</feature>
<dbReference type="Gramene" id="TraesKAR3D01G0404110.1">
    <property type="protein sequence ID" value="cds.TraesKAR3D01G0404110.1"/>
    <property type="gene ID" value="TraesKAR3D01G0404110"/>
</dbReference>
<dbReference type="PANTHER" id="PTHR11638:SF159">
    <property type="entry name" value="AAA+ ATPASE DOMAIN-CONTAINING PROTEIN"/>
    <property type="match status" value="1"/>
</dbReference>
<dbReference type="InterPro" id="IPR028299">
    <property type="entry name" value="ClpA/B_CS2"/>
</dbReference>
<dbReference type="Gramene" id="TraesWEE_scaffold_044726_01G000200.1">
    <property type="protein sequence ID" value="TraesWEE_scaffold_044726_01G000200.1"/>
    <property type="gene ID" value="TraesWEE_scaffold_044726_01G000200"/>
</dbReference>
<dbReference type="GO" id="GO:0034605">
    <property type="term" value="P:cellular response to heat"/>
    <property type="evidence" value="ECO:0000318"/>
    <property type="project" value="GO_Central"/>
</dbReference>
<evidence type="ECO:0000256" key="1">
    <source>
        <dbReference type="ARBA" id="ARBA00022741"/>
    </source>
</evidence>
<dbReference type="SMART" id="SM01086">
    <property type="entry name" value="ClpB_D2-small"/>
    <property type="match status" value="1"/>
</dbReference>
<evidence type="ECO:0000256" key="2">
    <source>
        <dbReference type="ARBA" id="ARBA00022840"/>
    </source>
</evidence>
<keyword evidence="1" id="KW-0547">Nucleotide-binding</keyword>
<dbReference type="Proteomes" id="UP000019116">
    <property type="component" value="Chromosome 3D"/>
</dbReference>
<dbReference type="SUPFAM" id="SSF52540">
    <property type="entry name" value="P-loop containing nucleoside triphosphate hydrolases"/>
    <property type="match status" value="1"/>
</dbReference>
<dbReference type="GO" id="GO:0016887">
    <property type="term" value="F:ATP hydrolysis activity"/>
    <property type="evidence" value="ECO:0000318"/>
    <property type="project" value="GO_Central"/>
</dbReference>
<dbReference type="InterPro" id="IPR001270">
    <property type="entry name" value="ClpA/B"/>
</dbReference>
<sequence length="278" mass="31226">MLVRFDMSEYVEAHSVSRLIGAPPSYVGHENGGQLTEKVRKHPYSVILLDEVEKAHPSVFNVFHQVLDDGMLTDGLGRTVDFKNTIIIMTSNLGAGHLSTGMANKKETKGLLMKQVEKYFKPEFLNRLSEIVIFEPLLQEKLKEIVKIQIKKVVAGVACKGISLSATDVALDVILAESYNPMYGARPIRRWVQKNVITKLSELLVHEEAGEGSAIHIDAMGDKGLKYEVVKKATVDPQEDKDVNHRRWLKRQRGLLSSGMKPNRLSKKRAKKRAQEKS</sequence>
<protein>
    <recommendedName>
        <fullName evidence="5">Clp ATPase C-terminal domain-containing protein</fullName>
    </recommendedName>
</protein>
<dbReference type="GO" id="GO:0005524">
    <property type="term" value="F:ATP binding"/>
    <property type="evidence" value="ECO:0007669"/>
    <property type="project" value="UniProtKB-KW"/>
</dbReference>
<evidence type="ECO:0000256" key="3">
    <source>
        <dbReference type="ARBA" id="ARBA00023186"/>
    </source>
</evidence>
<feature type="domain" description="Clp ATPase C-terminal" evidence="5">
    <location>
        <begin position="137"/>
        <end position="227"/>
    </location>
</feature>
<dbReference type="InterPro" id="IPR003959">
    <property type="entry name" value="ATPase_AAA_core"/>
</dbReference>
<dbReference type="InterPro" id="IPR019489">
    <property type="entry name" value="Clp_ATPase_C"/>
</dbReference>
<dbReference type="STRING" id="4565.A0A3B6H4Y5"/>
<keyword evidence="3" id="KW-0143">Chaperone</keyword>
<dbReference type="Gene3D" id="1.10.8.60">
    <property type="match status" value="1"/>
</dbReference>
<keyword evidence="2" id="KW-0067">ATP-binding</keyword>
<evidence type="ECO:0000313" key="7">
    <source>
        <dbReference type="Proteomes" id="UP000019116"/>
    </source>
</evidence>
<dbReference type="PROSITE" id="PS00871">
    <property type="entry name" value="CLPAB_2"/>
    <property type="match status" value="1"/>
</dbReference>
<dbReference type="Gramene" id="TraesCLE_scaffold_093884_01G000200.1">
    <property type="protein sequence ID" value="TraesCLE_scaffold_093884_01G000200.1"/>
    <property type="gene ID" value="TraesCLE_scaffold_093884_01G000200"/>
</dbReference>
<evidence type="ECO:0000256" key="4">
    <source>
        <dbReference type="SAM" id="MobiDB-lite"/>
    </source>
</evidence>
<dbReference type="OrthoDB" id="47330at2759"/>
<dbReference type="CDD" id="cd19499">
    <property type="entry name" value="RecA-like_ClpB_Hsp104-like"/>
    <property type="match status" value="1"/>
</dbReference>
<dbReference type="Gramene" id="TraesRN3D0101030000.1">
    <property type="protein sequence ID" value="TraesRN3D0101030000.1"/>
    <property type="gene ID" value="TraesRN3D0101030000"/>
</dbReference>
<evidence type="ECO:0000313" key="6">
    <source>
        <dbReference type="EnsemblPlants" id="TraesCS3D02G449000.1"/>
    </source>
</evidence>
<reference evidence="6" key="2">
    <citation type="submission" date="2018-10" db="UniProtKB">
        <authorList>
            <consortium name="EnsemblPlants"/>
        </authorList>
    </citation>
    <scope>IDENTIFICATION</scope>
</reference>
<dbReference type="Gramene" id="TraesCAD_scaffold_107537_01G000100.1">
    <property type="protein sequence ID" value="TraesCAD_scaffold_107537_01G000100.1"/>
    <property type="gene ID" value="TraesCAD_scaffold_107537_01G000100"/>
</dbReference>
<proteinExistence type="predicted"/>
<dbReference type="InterPro" id="IPR050130">
    <property type="entry name" value="ClpA_ClpB"/>
</dbReference>
<organism evidence="6">
    <name type="scientific">Triticum aestivum</name>
    <name type="common">Wheat</name>
    <dbReference type="NCBI Taxonomy" id="4565"/>
    <lineage>
        <taxon>Eukaryota</taxon>
        <taxon>Viridiplantae</taxon>
        <taxon>Streptophyta</taxon>
        <taxon>Embryophyta</taxon>
        <taxon>Tracheophyta</taxon>
        <taxon>Spermatophyta</taxon>
        <taxon>Magnoliopsida</taxon>
        <taxon>Liliopsida</taxon>
        <taxon>Poales</taxon>
        <taxon>Poaceae</taxon>
        <taxon>BOP clade</taxon>
        <taxon>Pooideae</taxon>
        <taxon>Triticodae</taxon>
        <taxon>Triticeae</taxon>
        <taxon>Triticinae</taxon>
        <taxon>Triticum</taxon>
    </lineage>
</organism>
<dbReference type="Gramene" id="TraesCS3D02G449000.1">
    <property type="protein sequence ID" value="TraesCS3D02G449000.1"/>
    <property type="gene ID" value="TraesCS3D02G449000"/>
</dbReference>
<dbReference type="GO" id="GO:0005737">
    <property type="term" value="C:cytoplasm"/>
    <property type="evidence" value="ECO:0000318"/>
    <property type="project" value="GO_Central"/>
</dbReference>
<dbReference type="PANTHER" id="PTHR11638">
    <property type="entry name" value="ATP-DEPENDENT CLP PROTEASE"/>
    <property type="match status" value="1"/>
</dbReference>
<reference evidence="6" key="1">
    <citation type="submission" date="2018-08" db="EMBL/GenBank/DDBJ databases">
        <authorList>
            <person name="Rossello M."/>
        </authorList>
    </citation>
    <scope>NUCLEOTIDE SEQUENCE [LARGE SCALE GENOMIC DNA]</scope>
    <source>
        <strain evidence="6">cv. Chinese Spring</strain>
    </source>
</reference>
<dbReference type="OMA" id="IHIDAMG"/>
<dbReference type="Pfam" id="PF10431">
    <property type="entry name" value="ClpB_D2-small"/>
    <property type="match status" value="1"/>
</dbReference>
<dbReference type="Gramene" id="TraesCS3D03G0988200.1">
    <property type="protein sequence ID" value="TraesCS3D03G0988200.1.CDS"/>
    <property type="gene ID" value="TraesCS3D03G0988200"/>
</dbReference>
<keyword evidence="7" id="KW-1185">Reference proteome</keyword>
<dbReference type="PRINTS" id="PR00300">
    <property type="entry name" value="CLPPROTEASEA"/>
</dbReference>
<dbReference type="InterPro" id="IPR027417">
    <property type="entry name" value="P-loop_NTPase"/>
</dbReference>
<dbReference type="AlphaFoldDB" id="A0A3B6H4Y5"/>
<name>A0A3B6H4Y5_WHEAT</name>
<evidence type="ECO:0000259" key="5">
    <source>
        <dbReference type="SMART" id="SM01086"/>
    </source>
</evidence>
<dbReference type="Gene3D" id="3.40.50.300">
    <property type="entry name" value="P-loop containing nucleotide triphosphate hydrolases"/>
    <property type="match status" value="1"/>
</dbReference>
<dbReference type="Gramene" id="TraesROB_scaffold_113005_01G000100.1">
    <property type="protein sequence ID" value="TraesROB_scaffold_113005_01G000100.1"/>
    <property type="gene ID" value="TraesROB_scaffold_113005_01G000100"/>
</dbReference>
<dbReference type="Pfam" id="PF07724">
    <property type="entry name" value="AAA_2"/>
    <property type="match status" value="1"/>
</dbReference>
<dbReference type="SMR" id="A0A3B6H4Y5"/>